<dbReference type="PANTHER" id="PTHR47708:SF2">
    <property type="entry name" value="SI:CH73-132F6.5"/>
    <property type="match status" value="1"/>
</dbReference>
<proteinExistence type="predicted"/>
<name>A0A7G9RNC3_9BURK</name>
<sequence length="134" mass="14302">MSSTKKVLLEQVAHTRSGDKGNTSNIAVFAYEPALYPLLKEQLTAERFKAFHRTAITGDVLRYEVDNLHALNFVAHGALGGGVSRSLSLDNYGKALSAAILGFEIEVPQALLSCLRTRQPASPQGHADAGAGQP</sequence>
<accession>A0A7G9RNC3</accession>
<dbReference type="PANTHER" id="PTHR47708">
    <property type="match status" value="1"/>
</dbReference>
<gene>
    <name evidence="2" type="ORF">H9K76_21895</name>
</gene>
<reference evidence="2 3" key="1">
    <citation type="submission" date="2020-08" db="EMBL/GenBank/DDBJ databases">
        <title>Genome sequence of Diaphorobacter ruginosibacter DSM 27467T.</title>
        <authorList>
            <person name="Hyun D.-W."/>
            <person name="Bae J.-W."/>
        </authorList>
    </citation>
    <scope>NUCLEOTIDE SEQUENCE [LARGE SCALE GENOMIC DNA]</scope>
    <source>
        <strain evidence="2 3">DSM 27467</strain>
    </source>
</reference>
<evidence type="ECO:0000313" key="2">
    <source>
        <dbReference type="EMBL" id="QNN57098.1"/>
    </source>
</evidence>
<dbReference type="RefSeq" id="WP_187597363.1">
    <property type="nucleotide sequence ID" value="NZ_CP060714.1"/>
</dbReference>
<dbReference type="Proteomes" id="UP000515811">
    <property type="component" value="Chromosome"/>
</dbReference>
<dbReference type="KEGG" id="drg:H9K76_21895"/>
<dbReference type="EMBL" id="CP060714">
    <property type="protein sequence ID" value="QNN57098.1"/>
    <property type="molecule type" value="Genomic_DNA"/>
</dbReference>
<keyword evidence="3" id="KW-1185">Reference proteome</keyword>
<evidence type="ECO:0000259" key="1">
    <source>
        <dbReference type="Pfam" id="PF23544"/>
    </source>
</evidence>
<feature type="domain" description="AtuA-like ferredoxin-fold" evidence="1">
    <location>
        <begin position="8"/>
        <end position="105"/>
    </location>
</feature>
<protein>
    <recommendedName>
        <fullName evidence="1">AtuA-like ferredoxin-fold domain-containing protein</fullName>
    </recommendedName>
</protein>
<evidence type="ECO:0000313" key="3">
    <source>
        <dbReference type="Proteomes" id="UP000515811"/>
    </source>
</evidence>
<dbReference type="InterPro" id="IPR056362">
    <property type="entry name" value="AtuA-like_ferredoxin_dom"/>
</dbReference>
<dbReference type="Pfam" id="PF23544">
    <property type="entry name" value="AtuA_ferredoxin"/>
    <property type="match status" value="1"/>
</dbReference>
<organism evidence="2 3">
    <name type="scientific">Diaphorobacter ruginosibacter</name>
    <dbReference type="NCBI Taxonomy" id="1715720"/>
    <lineage>
        <taxon>Bacteria</taxon>
        <taxon>Pseudomonadati</taxon>
        <taxon>Pseudomonadota</taxon>
        <taxon>Betaproteobacteria</taxon>
        <taxon>Burkholderiales</taxon>
        <taxon>Comamonadaceae</taxon>
        <taxon>Diaphorobacter</taxon>
    </lineage>
</organism>
<dbReference type="AlphaFoldDB" id="A0A7G9RNC3"/>